<organism evidence="2 3">
    <name type="scientific">Flavisolibacter ginsenosidimutans</name>
    <dbReference type="NCBI Taxonomy" id="661481"/>
    <lineage>
        <taxon>Bacteria</taxon>
        <taxon>Pseudomonadati</taxon>
        <taxon>Bacteroidota</taxon>
        <taxon>Chitinophagia</taxon>
        <taxon>Chitinophagales</taxon>
        <taxon>Chitinophagaceae</taxon>
        <taxon>Flavisolibacter</taxon>
    </lineage>
</organism>
<keyword evidence="1" id="KW-0812">Transmembrane</keyword>
<feature type="transmembrane region" description="Helical" evidence="1">
    <location>
        <begin position="16"/>
        <end position="35"/>
    </location>
</feature>
<evidence type="ECO:0000256" key="1">
    <source>
        <dbReference type="SAM" id="Phobius"/>
    </source>
</evidence>
<feature type="transmembrane region" description="Helical" evidence="1">
    <location>
        <begin position="55"/>
        <end position="74"/>
    </location>
</feature>
<accession>A0A5B8UIR0</accession>
<keyword evidence="3" id="KW-1185">Reference proteome</keyword>
<dbReference type="RefSeq" id="WP_146787203.1">
    <property type="nucleotide sequence ID" value="NZ_BAABIO010000001.1"/>
</dbReference>
<evidence type="ECO:0000313" key="3">
    <source>
        <dbReference type="Proteomes" id="UP000321204"/>
    </source>
</evidence>
<keyword evidence="1" id="KW-1133">Transmembrane helix</keyword>
<dbReference type="AlphaFoldDB" id="A0A5B8UIR0"/>
<protein>
    <submittedName>
        <fullName evidence="2">Uncharacterized protein</fullName>
    </submittedName>
</protein>
<proteinExistence type="predicted"/>
<keyword evidence="1" id="KW-0472">Membrane</keyword>
<reference evidence="2 3" key="1">
    <citation type="journal article" date="2015" name="Int. J. Syst. Evol. Microbiol.">
        <title>Flavisolibacter ginsenosidimutans sp. nov., with ginsenoside-converting activity isolated from soil used for cultivating ginseng.</title>
        <authorList>
            <person name="Zhao Y."/>
            <person name="Liu Q."/>
            <person name="Kang M.S."/>
            <person name="Jin F."/>
            <person name="Yu H."/>
            <person name="Im W.T."/>
        </authorList>
    </citation>
    <scope>NUCLEOTIDE SEQUENCE [LARGE SCALE GENOMIC DNA]</scope>
    <source>
        <strain evidence="2 3">Gsoil 636</strain>
    </source>
</reference>
<sequence length="104" mass="11600">MKTTGTFFLKKDNLQLGIVLGLVLPLVIFLIIYGVRFNDASLPDFVKTFATQKSLITFFGVWCLVANIALFTYYVNTQKDKTAKGIFAMTLLYGIAILLAKVLI</sequence>
<name>A0A5B8UIR0_9BACT</name>
<dbReference type="Proteomes" id="UP000321204">
    <property type="component" value="Chromosome"/>
</dbReference>
<gene>
    <name evidence="2" type="ORF">FSB75_11325</name>
</gene>
<evidence type="ECO:0000313" key="2">
    <source>
        <dbReference type="EMBL" id="QEC56458.1"/>
    </source>
</evidence>
<dbReference type="EMBL" id="CP042433">
    <property type="protein sequence ID" value="QEC56458.1"/>
    <property type="molecule type" value="Genomic_DNA"/>
</dbReference>
<dbReference type="KEGG" id="fgg:FSB75_11325"/>
<dbReference type="OrthoDB" id="678023at2"/>
<feature type="transmembrane region" description="Helical" evidence="1">
    <location>
        <begin position="86"/>
        <end position="103"/>
    </location>
</feature>